<dbReference type="OrthoDB" id="5952526at2759"/>
<proteinExistence type="predicted"/>
<evidence type="ECO:0000313" key="2">
    <source>
        <dbReference type="Proteomes" id="UP000234275"/>
    </source>
</evidence>
<dbReference type="Proteomes" id="UP000234275">
    <property type="component" value="Unassembled WGS sequence"/>
</dbReference>
<comment type="caution">
    <text evidence="1">The sequence shown here is derived from an EMBL/GenBank/DDBJ whole genome shotgun (WGS) entry which is preliminary data.</text>
</comment>
<sequence>MENIEGLDEKTVHRNGSGLYLQGCTYLVSMLARFPTPRSILEALTHLVELGRLIRLDDERLLQIASYYLRLNELDTFFNLLKRYPRFVSSRVGFLQIHHWLRDTGTADLFEDVDFLLGPHFDTKLALMAALMKIRLVRELEVLHAVVQSVGTKVPAEIADKILEYTVSILAVAKHKILYDTDHSERIRKLRDHIQALFIAVHKRTTRTWPFIIEGVQKGTEDLCLDHPEGPSPRFPSFRCHLCEVLDAWRDTPEAVDYITELLNVDKK</sequence>
<dbReference type="STRING" id="1392250.A0A2I2GEQ7"/>
<protein>
    <submittedName>
        <fullName evidence="1">Uncharacterized protein</fullName>
    </submittedName>
</protein>
<dbReference type="EMBL" id="MSFO01000003">
    <property type="protein sequence ID" value="PLB51317.1"/>
    <property type="molecule type" value="Genomic_DNA"/>
</dbReference>
<evidence type="ECO:0000313" key="1">
    <source>
        <dbReference type="EMBL" id="PLB51317.1"/>
    </source>
</evidence>
<organism evidence="1 2">
    <name type="scientific">Aspergillus steynii IBT 23096</name>
    <dbReference type="NCBI Taxonomy" id="1392250"/>
    <lineage>
        <taxon>Eukaryota</taxon>
        <taxon>Fungi</taxon>
        <taxon>Dikarya</taxon>
        <taxon>Ascomycota</taxon>
        <taxon>Pezizomycotina</taxon>
        <taxon>Eurotiomycetes</taxon>
        <taxon>Eurotiomycetidae</taxon>
        <taxon>Eurotiales</taxon>
        <taxon>Aspergillaceae</taxon>
        <taxon>Aspergillus</taxon>
        <taxon>Aspergillus subgen. Circumdati</taxon>
    </lineage>
</organism>
<dbReference type="AlphaFoldDB" id="A0A2I2GEQ7"/>
<dbReference type="GeneID" id="36560883"/>
<keyword evidence="2" id="KW-1185">Reference proteome</keyword>
<accession>A0A2I2GEQ7</accession>
<name>A0A2I2GEQ7_9EURO</name>
<dbReference type="RefSeq" id="XP_024706619.1">
    <property type="nucleotide sequence ID" value="XM_024853185.1"/>
</dbReference>
<gene>
    <name evidence="1" type="ORF">P170DRAFT_474859</name>
</gene>
<reference evidence="1 2" key="1">
    <citation type="submission" date="2016-12" db="EMBL/GenBank/DDBJ databases">
        <title>The genomes of Aspergillus section Nigri reveals drivers in fungal speciation.</title>
        <authorList>
            <consortium name="DOE Joint Genome Institute"/>
            <person name="Vesth T.C."/>
            <person name="Nybo J."/>
            <person name="Theobald S."/>
            <person name="Brandl J."/>
            <person name="Frisvad J.C."/>
            <person name="Nielsen K.F."/>
            <person name="Lyhne E.K."/>
            <person name="Kogle M.E."/>
            <person name="Kuo A."/>
            <person name="Riley R."/>
            <person name="Clum A."/>
            <person name="Nolan M."/>
            <person name="Lipzen A."/>
            <person name="Salamov A."/>
            <person name="Henrissat B."/>
            <person name="Wiebenga A."/>
            <person name="De Vries R.P."/>
            <person name="Grigoriev I.V."/>
            <person name="Mortensen U.H."/>
            <person name="Andersen M.R."/>
            <person name="Baker S.E."/>
        </authorList>
    </citation>
    <scope>NUCLEOTIDE SEQUENCE [LARGE SCALE GENOMIC DNA]</scope>
    <source>
        <strain evidence="1 2">IBT 23096</strain>
    </source>
</reference>
<dbReference type="VEuPathDB" id="FungiDB:P170DRAFT_474859"/>